<dbReference type="EMBL" id="GBBL01000084">
    <property type="protein sequence ID" value="JAC27236.1"/>
    <property type="molecule type" value="mRNA"/>
</dbReference>
<organism evidence="2">
    <name type="scientific">Amblyomma parvum</name>
    <name type="common">South American tick</name>
    <dbReference type="NCBI Taxonomy" id="251391"/>
    <lineage>
        <taxon>Eukaryota</taxon>
        <taxon>Metazoa</taxon>
        <taxon>Ecdysozoa</taxon>
        <taxon>Arthropoda</taxon>
        <taxon>Chelicerata</taxon>
        <taxon>Arachnida</taxon>
        <taxon>Acari</taxon>
        <taxon>Parasitiformes</taxon>
        <taxon>Ixodida</taxon>
        <taxon>Ixodoidea</taxon>
        <taxon>Ixodidae</taxon>
        <taxon>Amblyomminae</taxon>
        <taxon>Amblyomma</taxon>
    </lineage>
</organism>
<accession>A0A023FZD0</accession>
<name>A0A023FZD0_AMBPA</name>
<sequence>MSLFKASLSLLCFLRVAVAFPSLSRQLKILSWSPPEIPQNNVINSAVLCTYSSSSALGETSSAHMTAPIEKRTTSADSAVLFILVESESYRSWQFSRDCRMQMSTCGSGLMYDHYASTAVPCAKIFIIFANEIDGVLFSTHHRTQRCHHFPRISLRPTELLEATL</sequence>
<evidence type="ECO:0000256" key="1">
    <source>
        <dbReference type="SAM" id="SignalP"/>
    </source>
</evidence>
<dbReference type="AlphaFoldDB" id="A0A023FZD0"/>
<feature type="signal peptide" evidence="1">
    <location>
        <begin position="1"/>
        <end position="19"/>
    </location>
</feature>
<feature type="chain" id="PRO_5001521425" evidence="1">
    <location>
        <begin position="20"/>
        <end position="165"/>
    </location>
</feature>
<reference evidence="2" key="1">
    <citation type="submission" date="2014-03" db="EMBL/GenBank/DDBJ databases">
        <title>The sialotranscriptome of Amblyomma triste, Amblyomma parvum and Amblyomma cajennense ticks, uncovered by 454-based RNA-seq.</title>
        <authorList>
            <person name="Garcia G.R."/>
            <person name="Gardinassi L.G."/>
            <person name="Ribeiro J.M."/>
            <person name="Anatrielo E."/>
            <person name="Ferreira B.R."/>
            <person name="Moreira H.N."/>
            <person name="Mafra C."/>
            <person name="Olegario M.M."/>
            <person name="Szabo P.J."/>
            <person name="Miranda-Santos I.K."/>
            <person name="Maruyama S.R."/>
        </authorList>
    </citation>
    <scope>NUCLEOTIDE SEQUENCE</scope>
    <source>
        <strain evidence="2">Araguapaz</strain>
        <tissue evidence="2">Salivary glands</tissue>
    </source>
</reference>
<proteinExistence type="evidence at transcript level"/>
<evidence type="ECO:0000313" key="2">
    <source>
        <dbReference type="EMBL" id="JAC27236.1"/>
    </source>
</evidence>
<keyword evidence="1" id="KW-0732">Signal</keyword>
<protein>
    <submittedName>
        <fullName evidence="2">Putative secreted protein</fullName>
    </submittedName>
</protein>